<comment type="caution">
    <text evidence="2">The sequence shown here is derived from an EMBL/GenBank/DDBJ whole genome shotgun (WGS) entry which is preliminary data.</text>
</comment>
<dbReference type="Pfam" id="PF03350">
    <property type="entry name" value="UPF0114"/>
    <property type="match status" value="1"/>
</dbReference>
<protein>
    <submittedName>
        <fullName evidence="2">Pre-mRNA-splicing factor ATP-dependent RNA helicase</fullName>
    </submittedName>
</protein>
<evidence type="ECO:0000256" key="1">
    <source>
        <dbReference type="SAM" id="Phobius"/>
    </source>
</evidence>
<keyword evidence="1" id="KW-0472">Membrane</keyword>
<dbReference type="AlphaFoldDB" id="A0AAD8MTZ5"/>
<keyword evidence="2" id="KW-0347">Helicase</keyword>
<evidence type="ECO:0000313" key="2">
    <source>
        <dbReference type="EMBL" id="KAK1389370.1"/>
    </source>
</evidence>
<proteinExistence type="predicted"/>
<gene>
    <name evidence="2" type="ORF">POM88_017548</name>
</gene>
<dbReference type="PANTHER" id="PTHR31721:SF3">
    <property type="entry name" value="EXPRESSED PROTEIN"/>
    <property type="match status" value="1"/>
</dbReference>
<keyword evidence="1" id="KW-0812">Transmembrane</keyword>
<reference evidence="2" key="2">
    <citation type="submission" date="2023-05" db="EMBL/GenBank/DDBJ databases">
        <authorList>
            <person name="Schelkunov M.I."/>
        </authorList>
    </citation>
    <scope>NUCLEOTIDE SEQUENCE</scope>
    <source>
        <strain evidence="2">Hsosn_3</strain>
        <tissue evidence="2">Leaf</tissue>
    </source>
</reference>
<name>A0AAD8MTZ5_9APIA</name>
<dbReference type="Proteomes" id="UP001237642">
    <property type="component" value="Unassembled WGS sequence"/>
</dbReference>
<evidence type="ECO:0000313" key="3">
    <source>
        <dbReference type="Proteomes" id="UP001237642"/>
    </source>
</evidence>
<accession>A0AAD8MTZ5</accession>
<organism evidence="2 3">
    <name type="scientific">Heracleum sosnowskyi</name>
    <dbReference type="NCBI Taxonomy" id="360622"/>
    <lineage>
        <taxon>Eukaryota</taxon>
        <taxon>Viridiplantae</taxon>
        <taxon>Streptophyta</taxon>
        <taxon>Embryophyta</taxon>
        <taxon>Tracheophyta</taxon>
        <taxon>Spermatophyta</taxon>
        <taxon>Magnoliopsida</taxon>
        <taxon>eudicotyledons</taxon>
        <taxon>Gunneridae</taxon>
        <taxon>Pentapetalae</taxon>
        <taxon>asterids</taxon>
        <taxon>campanulids</taxon>
        <taxon>Apiales</taxon>
        <taxon>Apiaceae</taxon>
        <taxon>Apioideae</taxon>
        <taxon>apioid superclade</taxon>
        <taxon>Tordylieae</taxon>
        <taxon>Tordyliinae</taxon>
        <taxon>Heracleum</taxon>
    </lineage>
</organism>
<keyword evidence="2" id="KW-0547">Nucleotide-binding</keyword>
<feature type="transmembrane region" description="Helical" evidence="1">
    <location>
        <begin position="126"/>
        <end position="152"/>
    </location>
</feature>
<feature type="transmembrane region" description="Helical" evidence="1">
    <location>
        <begin position="184"/>
        <end position="203"/>
    </location>
</feature>
<sequence length="314" mass="34026">MATNITRLLGNNRTFGHGKAFVFNSKTRAMESTSFSVLSKMGFQGEKIAVSGDGEKKPAMALKASVALADRTSTSKPQTSDEVKLAFILANVSSLVFHGLKAISYKPRPWRSRIQTLIERVVIDSRFFTVLAVAGTLLGSVLCFLEGCFIIIESYLQYLQALSHGSGSDHGHHMVQLLIEAMDMYLVGTAMLIFGTGLHVMFVGTQNLKGKGSTVLPKSNFFGLFYLEKLPTWTGMKSIAQAKTKIGHALMMILQVGVMEKFKSIPLITGLDLACFAGALFISSASIFLLSRLTSSVASNSASNQHVAEESIKL</sequence>
<feature type="transmembrane region" description="Helical" evidence="1">
    <location>
        <begin position="267"/>
        <end position="290"/>
    </location>
</feature>
<reference evidence="2" key="1">
    <citation type="submission" date="2023-02" db="EMBL/GenBank/DDBJ databases">
        <title>Genome of toxic invasive species Heracleum sosnowskyi carries increased number of genes despite the absence of recent whole-genome duplications.</title>
        <authorList>
            <person name="Schelkunov M."/>
            <person name="Shtratnikova V."/>
            <person name="Makarenko M."/>
            <person name="Klepikova A."/>
            <person name="Omelchenko D."/>
            <person name="Novikova G."/>
            <person name="Obukhova E."/>
            <person name="Bogdanov V."/>
            <person name="Penin A."/>
            <person name="Logacheva M."/>
        </authorList>
    </citation>
    <scope>NUCLEOTIDE SEQUENCE</scope>
    <source>
        <strain evidence="2">Hsosn_3</strain>
        <tissue evidence="2">Leaf</tissue>
    </source>
</reference>
<dbReference type="PANTHER" id="PTHR31721">
    <property type="entry name" value="OS06G0710300 PROTEIN"/>
    <property type="match status" value="1"/>
</dbReference>
<keyword evidence="2" id="KW-0067">ATP-binding</keyword>
<keyword evidence="3" id="KW-1185">Reference proteome</keyword>
<dbReference type="InterPro" id="IPR005134">
    <property type="entry name" value="UPF0114"/>
</dbReference>
<dbReference type="GO" id="GO:0004386">
    <property type="term" value="F:helicase activity"/>
    <property type="evidence" value="ECO:0007669"/>
    <property type="project" value="UniProtKB-KW"/>
</dbReference>
<keyword evidence="2" id="KW-0378">Hydrolase</keyword>
<dbReference type="EMBL" id="JAUIZM010000004">
    <property type="protein sequence ID" value="KAK1389370.1"/>
    <property type="molecule type" value="Genomic_DNA"/>
</dbReference>
<keyword evidence="1" id="KW-1133">Transmembrane helix</keyword>